<dbReference type="InterPro" id="IPR008603">
    <property type="entry name" value="DCTN4"/>
</dbReference>
<evidence type="ECO:0000256" key="2">
    <source>
        <dbReference type="ARBA" id="ARBA00004529"/>
    </source>
</evidence>
<keyword evidence="5" id="KW-0963">Cytoplasm</keyword>
<evidence type="ECO:0000256" key="8">
    <source>
        <dbReference type="ARBA" id="ARBA00022843"/>
    </source>
</evidence>
<evidence type="ECO:0000256" key="13">
    <source>
        <dbReference type="ARBA" id="ARBA00034864"/>
    </source>
</evidence>
<evidence type="ECO:0000256" key="9">
    <source>
        <dbReference type="ARBA" id="ARBA00022990"/>
    </source>
</evidence>
<keyword evidence="8" id="KW-0832">Ubl conjugation</keyword>
<evidence type="ECO:0000256" key="3">
    <source>
        <dbReference type="ARBA" id="ARBA00004544"/>
    </source>
</evidence>
<keyword evidence="16" id="KW-1185">Reference proteome</keyword>
<comment type="subcellular location">
    <subcellularLocation>
        <location evidence="3">Cytoplasm</location>
        <location evidence="3">Cell cortex</location>
    </subcellularLocation>
    <subcellularLocation>
        <location evidence="1">Cytoplasm</location>
        <location evidence="1">Cytoskeleton</location>
        <location evidence="1">Microtubule organizing center</location>
        <location evidence="1">Centrosome</location>
    </subcellularLocation>
    <subcellularLocation>
        <location evidence="2">Cytoplasm</location>
        <location evidence="2">Cytoskeleton</location>
        <location evidence="2">Stress fiber</location>
    </subcellularLocation>
    <subcellularLocation>
        <location evidence="4">Cytoplasm</location>
        <location evidence="4">Myofibril</location>
    </subcellularLocation>
</comment>
<evidence type="ECO:0000256" key="7">
    <source>
        <dbReference type="ARBA" id="ARBA00022553"/>
    </source>
</evidence>
<accession>A0AAD9UVH0</accession>
<evidence type="ECO:0000256" key="11">
    <source>
        <dbReference type="ARBA" id="ARBA00023212"/>
    </source>
</evidence>
<reference evidence="15" key="1">
    <citation type="journal article" date="2023" name="G3 (Bethesda)">
        <title>Whole genome assembly and annotation of the endangered Caribbean coral Acropora cervicornis.</title>
        <authorList>
            <person name="Selwyn J.D."/>
            <person name="Vollmer S.V."/>
        </authorList>
    </citation>
    <scope>NUCLEOTIDE SEQUENCE</scope>
    <source>
        <strain evidence="15">K2</strain>
    </source>
</reference>
<keyword evidence="10" id="KW-0175">Coiled coil</keyword>
<evidence type="ECO:0000256" key="12">
    <source>
        <dbReference type="ARBA" id="ARBA00034776"/>
    </source>
</evidence>
<evidence type="ECO:0000313" key="16">
    <source>
        <dbReference type="Proteomes" id="UP001249851"/>
    </source>
</evidence>
<reference evidence="15" key="2">
    <citation type="journal article" date="2023" name="Science">
        <title>Genomic signatures of disease resistance in endangered staghorn corals.</title>
        <authorList>
            <person name="Vollmer S.V."/>
            <person name="Selwyn J.D."/>
            <person name="Despard B.A."/>
            <person name="Roesel C.L."/>
        </authorList>
    </citation>
    <scope>NUCLEOTIDE SEQUENCE</scope>
    <source>
        <strain evidence="15">K2</strain>
    </source>
</reference>
<dbReference type="GO" id="GO:0005938">
    <property type="term" value="C:cell cortex"/>
    <property type="evidence" value="ECO:0007669"/>
    <property type="project" value="UniProtKB-SubCell"/>
</dbReference>
<comment type="subunit">
    <text evidence="14">Subunit of dynactin, a multiprotein complex part of a tripartite complex with dynein and a adapter, such as BICDL1, BICD2 or HOOK3. The dynactin complex is built around ACTR1A/ACTB filament and consists of an actin-related filament composed of a shoulder domain, a pointed end and a barbed end. Its length is defined by its flexible shoulder domain. The soulder is composed of 2 DCTN1 subunits, 4 DCTN2 and 2 DCTN3. The 4 DCNT2 (via N-terminus) bind the ACTR1A filament and act as molecular rulers to determine the length. The pointed end is important for binding dynein-dynactin cargo adapters. Consists of 4 subunits: ACTR10, DCNT4, DCTN5 and DCTN6. The barbed end is composed of a CAPZA1:CAPZB heterodimers, which binds ACTR1A/ACTB filament and dynactin and stabilizes dynactin. Interacts with ATP7B, but not ATP7A, in a copper-dependent manner. Interacts with ANK2; this interaction is required for localization at costameres. Interacts with N4BP2L1.</text>
</comment>
<keyword evidence="7" id="KW-0597">Phosphoprotein</keyword>
<dbReference type="Pfam" id="PF05502">
    <property type="entry name" value="Dynactin_p62"/>
    <property type="match status" value="1"/>
</dbReference>
<organism evidence="15 16">
    <name type="scientific">Acropora cervicornis</name>
    <name type="common">Staghorn coral</name>
    <dbReference type="NCBI Taxonomy" id="6130"/>
    <lineage>
        <taxon>Eukaryota</taxon>
        <taxon>Metazoa</taxon>
        <taxon>Cnidaria</taxon>
        <taxon>Anthozoa</taxon>
        <taxon>Hexacorallia</taxon>
        <taxon>Scleractinia</taxon>
        <taxon>Astrocoeniina</taxon>
        <taxon>Acroporidae</taxon>
        <taxon>Acropora</taxon>
    </lineage>
</organism>
<keyword evidence="9" id="KW-0007">Acetylation</keyword>
<evidence type="ECO:0000256" key="1">
    <source>
        <dbReference type="ARBA" id="ARBA00004300"/>
    </source>
</evidence>
<evidence type="ECO:0000256" key="14">
    <source>
        <dbReference type="ARBA" id="ARBA00093507"/>
    </source>
</evidence>
<keyword evidence="11" id="KW-0206">Cytoskeleton</keyword>
<name>A0AAD9UVH0_ACRCE</name>
<sequence>MASPFEGDRSRVLLTCSCSALSPIARLYFCRHCIQLRCPLCVSHEVDSYYCPNCLENMPSAEAKVKKNRCANCFDCPSCGNTLSTRATAVAIQSDKTDDTKATQAKKVYYLACGFCRWSSRDVGIKDKSVGEWKYYFMLGSELQNTVAIHSDKRLMVKTSTLFDPHALVLIS</sequence>
<dbReference type="GO" id="GO:0001725">
    <property type="term" value="C:stress fiber"/>
    <property type="evidence" value="ECO:0007669"/>
    <property type="project" value="UniProtKB-SubCell"/>
</dbReference>
<dbReference type="GO" id="GO:0005869">
    <property type="term" value="C:dynactin complex"/>
    <property type="evidence" value="ECO:0007669"/>
    <property type="project" value="InterPro"/>
</dbReference>
<comment type="similarity">
    <text evidence="12">Belongs to the dynactin subunit 4 family.</text>
</comment>
<evidence type="ECO:0000256" key="4">
    <source>
        <dbReference type="ARBA" id="ARBA00004657"/>
    </source>
</evidence>
<dbReference type="Proteomes" id="UP001249851">
    <property type="component" value="Unassembled WGS sequence"/>
</dbReference>
<comment type="caution">
    <text evidence="15">The sequence shown here is derived from an EMBL/GenBank/DDBJ whole genome shotgun (WGS) entry which is preliminary data.</text>
</comment>
<evidence type="ECO:0000256" key="5">
    <source>
        <dbReference type="ARBA" id="ARBA00022490"/>
    </source>
</evidence>
<protein>
    <recommendedName>
        <fullName evidence="13">Dynactin subunit 4</fullName>
    </recommendedName>
</protein>
<gene>
    <name evidence="15" type="ORF">P5673_027633</name>
</gene>
<dbReference type="PANTHER" id="PTHR13034">
    <property type="entry name" value="DYNACTIN P62 SUBUNIT"/>
    <property type="match status" value="1"/>
</dbReference>
<evidence type="ECO:0000256" key="10">
    <source>
        <dbReference type="ARBA" id="ARBA00023054"/>
    </source>
</evidence>
<dbReference type="GO" id="GO:0005813">
    <property type="term" value="C:centrosome"/>
    <property type="evidence" value="ECO:0007669"/>
    <property type="project" value="UniProtKB-SubCell"/>
</dbReference>
<dbReference type="GO" id="GO:0030016">
    <property type="term" value="C:myofibril"/>
    <property type="evidence" value="ECO:0007669"/>
    <property type="project" value="UniProtKB-SubCell"/>
</dbReference>
<dbReference type="PANTHER" id="PTHR13034:SF2">
    <property type="entry name" value="DYNACTIN SUBUNIT 4"/>
    <property type="match status" value="1"/>
</dbReference>
<evidence type="ECO:0000256" key="6">
    <source>
        <dbReference type="ARBA" id="ARBA00022499"/>
    </source>
</evidence>
<dbReference type="EMBL" id="JARQWQ010000097">
    <property type="protein sequence ID" value="KAK2551448.1"/>
    <property type="molecule type" value="Genomic_DNA"/>
</dbReference>
<evidence type="ECO:0000313" key="15">
    <source>
        <dbReference type="EMBL" id="KAK2551448.1"/>
    </source>
</evidence>
<dbReference type="AlphaFoldDB" id="A0AAD9UVH0"/>
<proteinExistence type="inferred from homology"/>
<keyword evidence="6" id="KW-1017">Isopeptide bond</keyword>